<dbReference type="Pfam" id="PF13472">
    <property type="entry name" value="Lipase_GDSL_2"/>
    <property type="match status" value="1"/>
</dbReference>
<dbReference type="EMBL" id="CP036316">
    <property type="protein sequence ID" value="QDT66386.1"/>
    <property type="molecule type" value="Genomic_DNA"/>
</dbReference>
<dbReference type="PANTHER" id="PTHR43695:SF1">
    <property type="entry name" value="RHAMNOGALACTURONAN ACETYLESTERASE"/>
    <property type="match status" value="1"/>
</dbReference>
<dbReference type="GO" id="GO:0016788">
    <property type="term" value="F:hydrolase activity, acting on ester bonds"/>
    <property type="evidence" value="ECO:0007669"/>
    <property type="project" value="UniProtKB-ARBA"/>
</dbReference>
<evidence type="ECO:0000259" key="4">
    <source>
        <dbReference type="Pfam" id="PF13472"/>
    </source>
</evidence>
<gene>
    <name evidence="5" type="primary">rhgT_2</name>
    <name evidence="5" type="ORF">V22_36530</name>
</gene>
<dbReference type="InterPro" id="IPR036514">
    <property type="entry name" value="SGNH_hydro_sf"/>
</dbReference>
<keyword evidence="6" id="KW-1185">Reference proteome</keyword>
<dbReference type="AlphaFoldDB" id="A0A517TDC9"/>
<keyword evidence="3" id="KW-0732">Signal</keyword>
<proteinExistence type="inferred from homology"/>
<dbReference type="Proteomes" id="UP000319976">
    <property type="component" value="Chromosome"/>
</dbReference>
<name>A0A517TDC9_9PLAN</name>
<dbReference type="SUPFAM" id="SSF52266">
    <property type="entry name" value="SGNH hydrolase"/>
    <property type="match status" value="1"/>
</dbReference>
<dbReference type="InterPro" id="IPR037459">
    <property type="entry name" value="RhgT-like"/>
</dbReference>
<evidence type="ECO:0000256" key="1">
    <source>
        <dbReference type="ARBA" id="ARBA00008668"/>
    </source>
</evidence>
<sequence precursor="true">MKFSIGMFVLLCLPAFTWADEQEQKTITIALIGDSTVTDKVGWGKAFAGRFDDTVTVRNFAKGGRSSKSWVAEGRLPAVLEAKPDYVFIQFGHNGQPGKGPERETDPETTYRDFLKMYVEEFRKIGAKPIIVSSVTRRKFNDSGIIASTLTPWAEAAGEVAKELSVPFIDLHTVSVAYHNAVGVEASMTFNPKEGDVSHFNEKGAEVITDLIIKQMVIVVPELSEHLKVPAAH</sequence>
<dbReference type="InterPro" id="IPR013830">
    <property type="entry name" value="SGNH_hydro"/>
</dbReference>
<feature type="chain" id="PRO_5021935275" evidence="3">
    <location>
        <begin position="20"/>
        <end position="233"/>
    </location>
</feature>
<evidence type="ECO:0000256" key="3">
    <source>
        <dbReference type="SAM" id="SignalP"/>
    </source>
</evidence>
<comment type="similarity">
    <text evidence="1">Belongs to the 'GDSL' lipolytic enzyme family.</text>
</comment>
<organism evidence="5 6">
    <name type="scientific">Calycomorphotria hydatis</name>
    <dbReference type="NCBI Taxonomy" id="2528027"/>
    <lineage>
        <taxon>Bacteria</taxon>
        <taxon>Pseudomonadati</taxon>
        <taxon>Planctomycetota</taxon>
        <taxon>Planctomycetia</taxon>
        <taxon>Planctomycetales</taxon>
        <taxon>Planctomycetaceae</taxon>
        <taxon>Calycomorphotria</taxon>
    </lineage>
</organism>
<evidence type="ECO:0000313" key="5">
    <source>
        <dbReference type="EMBL" id="QDT66386.1"/>
    </source>
</evidence>
<dbReference type="CDD" id="cd01821">
    <property type="entry name" value="Rhamnogalacturan_acetylesterase_like"/>
    <property type="match status" value="1"/>
</dbReference>
<evidence type="ECO:0000256" key="2">
    <source>
        <dbReference type="ARBA" id="ARBA00022801"/>
    </source>
</evidence>
<dbReference type="KEGG" id="chya:V22_36530"/>
<reference evidence="5 6" key="1">
    <citation type="submission" date="2019-02" db="EMBL/GenBank/DDBJ databases">
        <title>Deep-cultivation of Planctomycetes and their phenomic and genomic characterization uncovers novel biology.</title>
        <authorList>
            <person name="Wiegand S."/>
            <person name="Jogler M."/>
            <person name="Boedeker C."/>
            <person name="Pinto D."/>
            <person name="Vollmers J."/>
            <person name="Rivas-Marin E."/>
            <person name="Kohn T."/>
            <person name="Peeters S.H."/>
            <person name="Heuer A."/>
            <person name="Rast P."/>
            <person name="Oberbeckmann S."/>
            <person name="Bunk B."/>
            <person name="Jeske O."/>
            <person name="Meyerdierks A."/>
            <person name="Storesund J.E."/>
            <person name="Kallscheuer N."/>
            <person name="Luecker S."/>
            <person name="Lage O.M."/>
            <person name="Pohl T."/>
            <person name="Merkel B.J."/>
            <person name="Hornburger P."/>
            <person name="Mueller R.-W."/>
            <person name="Bruemmer F."/>
            <person name="Labrenz M."/>
            <person name="Spormann A.M."/>
            <person name="Op den Camp H."/>
            <person name="Overmann J."/>
            <person name="Amann R."/>
            <person name="Jetten M.S.M."/>
            <person name="Mascher T."/>
            <person name="Medema M.H."/>
            <person name="Devos D.P."/>
            <person name="Kaster A.-K."/>
            <person name="Ovreas L."/>
            <person name="Rohde M."/>
            <person name="Galperin M.Y."/>
            <person name="Jogler C."/>
        </authorList>
    </citation>
    <scope>NUCLEOTIDE SEQUENCE [LARGE SCALE GENOMIC DNA]</scope>
    <source>
        <strain evidence="5 6">V22</strain>
    </source>
</reference>
<evidence type="ECO:0000313" key="6">
    <source>
        <dbReference type="Proteomes" id="UP000319976"/>
    </source>
</evidence>
<dbReference type="RefSeq" id="WP_197439715.1">
    <property type="nucleotide sequence ID" value="NZ_CP036316.1"/>
</dbReference>
<dbReference type="PANTHER" id="PTHR43695">
    <property type="entry name" value="PUTATIVE (AFU_ORTHOLOGUE AFUA_2G17250)-RELATED"/>
    <property type="match status" value="1"/>
</dbReference>
<protein>
    <submittedName>
        <fullName evidence="5">Rhamnogalacturonan acetylesterase RhgT</fullName>
        <ecNumber evidence="5">3.1.1.-</ecNumber>
    </submittedName>
</protein>
<feature type="domain" description="SGNH hydrolase-type esterase" evidence="4">
    <location>
        <begin position="33"/>
        <end position="206"/>
    </location>
</feature>
<dbReference type="EC" id="3.1.1.-" evidence="5"/>
<accession>A0A517TDC9</accession>
<keyword evidence="2 5" id="KW-0378">Hydrolase</keyword>
<dbReference type="Gene3D" id="3.40.50.1110">
    <property type="entry name" value="SGNH hydrolase"/>
    <property type="match status" value="1"/>
</dbReference>
<feature type="signal peptide" evidence="3">
    <location>
        <begin position="1"/>
        <end position="19"/>
    </location>
</feature>